<evidence type="ECO:0000256" key="3">
    <source>
        <dbReference type="ARBA" id="ARBA00022737"/>
    </source>
</evidence>
<dbReference type="InterPro" id="IPR010043">
    <property type="entry name" value="UTase/UR"/>
</dbReference>
<dbReference type="CDD" id="cd04899">
    <property type="entry name" value="ACT_ACR-UUR-like_2"/>
    <property type="match status" value="1"/>
</dbReference>
<evidence type="ECO:0000313" key="11">
    <source>
        <dbReference type="Proteomes" id="UP000066014"/>
    </source>
</evidence>
<dbReference type="PIRSF" id="PIRSF006288">
    <property type="entry name" value="PII_uridyltransf"/>
    <property type="match status" value="1"/>
</dbReference>
<dbReference type="PANTHER" id="PTHR47320:SF1">
    <property type="entry name" value="BIFUNCTIONAL URIDYLYLTRANSFERASE_URIDYLYL-REMOVING ENZYME"/>
    <property type="match status" value="1"/>
</dbReference>
<dbReference type="STRING" id="1458426.SMCB_1122"/>
<dbReference type="NCBIfam" id="TIGR01693">
    <property type="entry name" value="UTase_glnD"/>
    <property type="match status" value="1"/>
</dbReference>
<keyword evidence="6 7" id="KW-0511">Multifunctional enzyme</keyword>
<dbReference type="Gene3D" id="3.30.70.260">
    <property type="match status" value="1"/>
</dbReference>
<dbReference type="AlphaFoldDB" id="A0A060NPU2"/>
<dbReference type="Pfam" id="PF01909">
    <property type="entry name" value="NTP_transf_2"/>
    <property type="match status" value="1"/>
</dbReference>
<comment type="caution">
    <text evidence="7">Lacks conserved residue(s) required for the propagation of feature annotation.</text>
</comment>
<dbReference type="NCBIfam" id="NF002837">
    <property type="entry name" value="PRK03059.1"/>
    <property type="match status" value="1"/>
</dbReference>
<keyword evidence="3" id="KW-0677">Repeat</keyword>
<evidence type="ECO:0000256" key="7">
    <source>
        <dbReference type="HAMAP-Rule" id="MF_00277"/>
    </source>
</evidence>
<name>A0A060NPU2_9BURK</name>
<comment type="catalytic activity">
    <reaction evidence="7">
        <text>[protein-PII]-L-tyrosine + UTP = [protein-PII]-uridylyl-L-tyrosine + diphosphate</text>
        <dbReference type="Rhea" id="RHEA:13673"/>
        <dbReference type="Rhea" id="RHEA-COMP:12147"/>
        <dbReference type="Rhea" id="RHEA-COMP:12148"/>
        <dbReference type="ChEBI" id="CHEBI:33019"/>
        <dbReference type="ChEBI" id="CHEBI:46398"/>
        <dbReference type="ChEBI" id="CHEBI:46858"/>
        <dbReference type="ChEBI" id="CHEBI:90602"/>
        <dbReference type="EC" id="2.7.7.59"/>
    </reaction>
</comment>
<evidence type="ECO:0000259" key="8">
    <source>
        <dbReference type="PROSITE" id="PS51671"/>
    </source>
</evidence>
<dbReference type="GO" id="GO:0008081">
    <property type="term" value="F:phosphoric diester hydrolase activity"/>
    <property type="evidence" value="ECO:0007669"/>
    <property type="project" value="UniProtKB-UniRule"/>
</dbReference>
<dbReference type="Pfam" id="PF08335">
    <property type="entry name" value="GlnD_UR_UTase"/>
    <property type="match status" value="1"/>
</dbReference>
<dbReference type="SMART" id="SM00471">
    <property type="entry name" value="HDc"/>
    <property type="match status" value="1"/>
</dbReference>
<dbReference type="InterPro" id="IPR002912">
    <property type="entry name" value="ACT_dom"/>
</dbReference>
<dbReference type="CDD" id="cd05401">
    <property type="entry name" value="NT_GlnE_GlnD_like"/>
    <property type="match status" value="1"/>
</dbReference>
<keyword evidence="1 7" id="KW-0808">Transferase</keyword>
<dbReference type="InterPro" id="IPR003607">
    <property type="entry name" value="HD/PDEase_dom"/>
</dbReference>
<dbReference type="CDD" id="cd04900">
    <property type="entry name" value="ACT_UUR-like_1"/>
    <property type="match status" value="1"/>
</dbReference>
<evidence type="ECO:0000256" key="6">
    <source>
        <dbReference type="ARBA" id="ARBA00023268"/>
    </source>
</evidence>
<feature type="domain" description="HD" evidence="9">
    <location>
        <begin position="470"/>
        <end position="592"/>
    </location>
</feature>
<keyword evidence="5 7" id="KW-0460">Magnesium</keyword>
<evidence type="ECO:0000256" key="4">
    <source>
        <dbReference type="ARBA" id="ARBA00022801"/>
    </source>
</evidence>
<comment type="domain">
    <text evidence="7">Has four distinct domains: an N-terminal nucleotidyltransferase (NT) domain responsible for UTase activity, a central HD domain that encodes UR activity, and two C-terminal ACT domains that seem to have a role in glutamine sensing.</text>
</comment>
<dbReference type="GO" id="GO:0006808">
    <property type="term" value="P:regulation of nitrogen utilization"/>
    <property type="evidence" value="ECO:0007669"/>
    <property type="project" value="UniProtKB-UniRule"/>
</dbReference>
<comment type="similarity">
    <text evidence="7">Belongs to the GlnD family.</text>
</comment>
<dbReference type="SUPFAM" id="SSF81301">
    <property type="entry name" value="Nucleotidyltransferase"/>
    <property type="match status" value="1"/>
</dbReference>
<reference evidence="10 11" key="1">
    <citation type="journal article" date="2014" name="Nat. Commun.">
        <title>Physiological and genomic features of highly alkaliphilic hydrogen-utilizing Betaproteobacteria from a continental serpentinizing site.</title>
        <authorList>
            <person name="Suzuki S."/>
            <person name="Kuenen J.G."/>
            <person name="Schipper K."/>
            <person name="van der Velde S."/>
            <person name="Ishii S."/>
            <person name="Wu A."/>
            <person name="Sorokin D.Y."/>
            <person name="Tenney A."/>
            <person name="Meng X.Y."/>
            <person name="Morrill P.L."/>
            <person name="Kamagata Y."/>
            <person name="Muyzer G."/>
            <person name="Nealson K.H."/>
        </authorList>
    </citation>
    <scope>NUCLEOTIDE SEQUENCE [LARGE SCALE GENOMIC DNA]</scope>
    <source>
        <strain evidence="10 11">B1</strain>
    </source>
</reference>
<dbReference type="InterPro" id="IPR002934">
    <property type="entry name" value="Polymerase_NTP_transf_dom"/>
</dbReference>
<evidence type="ECO:0000256" key="2">
    <source>
        <dbReference type="ARBA" id="ARBA00022695"/>
    </source>
</evidence>
<dbReference type="GO" id="GO:0008773">
    <property type="term" value="F:[protein-PII] uridylyltransferase activity"/>
    <property type="evidence" value="ECO:0007669"/>
    <property type="project" value="UniProtKB-UniRule"/>
</dbReference>
<comment type="function">
    <text evidence="7">Modifies, by uridylylation and deuridylylation, the PII regulatory proteins (GlnB and homologs), in response to the nitrogen status of the cell that GlnD senses through the glutamine level. Under low glutamine levels, catalyzes the conversion of the PII proteins and UTP to PII-UMP and PPi, while under higher glutamine levels, GlnD hydrolyzes PII-UMP to PII and UMP (deuridylylation). Thus, controls uridylylation state and activity of the PII proteins, and plays an important role in the regulation of nitrogen metabolism.</text>
</comment>
<evidence type="ECO:0000256" key="5">
    <source>
        <dbReference type="ARBA" id="ARBA00022842"/>
    </source>
</evidence>
<comment type="activity regulation">
    <text evidence="7">Uridylyltransferase (UTase) activity is inhibited by glutamine, while glutamine activates uridylyl-removing (UR) activity.</text>
</comment>
<feature type="domain" description="ACT" evidence="8">
    <location>
        <begin position="730"/>
        <end position="802"/>
    </location>
</feature>
<evidence type="ECO:0000259" key="9">
    <source>
        <dbReference type="PROSITE" id="PS51831"/>
    </source>
</evidence>
<keyword evidence="4 7" id="KW-0378">Hydrolase</keyword>
<keyword evidence="11" id="KW-1185">Reference proteome</keyword>
<keyword evidence="2 7" id="KW-0548">Nucleotidyltransferase</keyword>
<dbReference type="EC" id="3.1.4.-" evidence="7"/>
<comment type="catalytic activity">
    <reaction evidence="7">
        <text>[protein-PII]-uridylyl-L-tyrosine + H2O = [protein-PII]-L-tyrosine + UMP + H(+)</text>
        <dbReference type="Rhea" id="RHEA:48600"/>
        <dbReference type="Rhea" id="RHEA-COMP:12147"/>
        <dbReference type="Rhea" id="RHEA-COMP:12148"/>
        <dbReference type="ChEBI" id="CHEBI:15377"/>
        <dbReference type="ChEBI" id="CHEBI:15378"/>
        <dbReference type="ChEBI" id="CHEBI:46858"/>
        <dbReference type="ChEBI" id="CHEBI:57865"/>
        <dbReference type="ChEBI" id="CHEBI:90602"/>
    </reaction>
</comment>
<dbReference type="SUPFAM" id="SSF109604">
    <property type="entry name" value="HD-domain/PDEase-like"/>
    <property type="match status" value="1"/>
</dbReference>
<dbReference type="SUPFAM" id="SSF81593">
    <property type="entry name" value="Nucleotidyltransferase substrate binding subunit/domain"/>
    <property type="match status" value="1"/>
</dbReference>
<sequence>MPPVSTPIATVATVALRQRYHEGRAALWAQIGGWQGPARGIHAPLRRLARLADDTLRQLWRQAALPPGCTLVAVGGYGRGELFPHSDIDVLLLLPEALELEAQPAVKAALEAFIGACWDVGLSIGSSVRTQAQCLHEAAADVTVQTALLESRWLAGARKPFELLVCALIDALDARAFMQAKLLEQRQRHQKYENTPYALEPNCKESPGGLRDLHTILWLAKAAGLGHSWDQLVQRGLATALEGRQLKANEALLSLIRARLHVLAGRCEDRLVFDLQSALAHSFGYRAELEADDAPSPKALHARRARRASEALMRRYYWAAKAVTQLNEVLLLNIQERIDAGERGTVQPPTPINERFLDKGGMLEVVHDDLYWQQPEAILETFLLHQTAPGITGLSARTLRALYNARGLMNAAFRRDVRNRATFMRILQQPSGITHAFRLMNQTSVLGRYLWAFRRTVGQMQHDLFHVYTVDQHILMVLRNVRRFFIPEHAHEYPFCARLAAGWDKPWLLYVAALFHDIGKGRGGDHSEVGAREVASFARLHGLERADAELIRFLVAEHLSMSQVAQKEDLSDPDVIAAFARRVGSERRLCALYLLTVADIRGTSPKVWNAWKAKLLEDLYHATLRVLGGGAPDPAAEIEARKREALARLALHALPQQAHQRLWQRLDVGYFMRHSADEIAWHTRQISKALHERATAHGSERNEVGQSEEVGMGPAPLVRVRQSPVGEGLQVLVHTADHAELFVRVCAYFDRGGFSIQDAKIHTTLDGYALDTFQVLPASMPEQHREWIAQVENDLPLALQQGGPLPAPGKGRLSRRVKSFPIVPRVGLQPDEKGQRWLLTVSASDRIGLLYAIARVLAQHQIDVQLAKVSTLGERVEDTFLIRGPHLHLVRAQAQLNHDLLAALEAED</sequence>
<dbReference type="HAMAP" id="MF_00277">
    <property type="entry name" value="PII_uridylyl_transf"/>
    <property type="match status" value="1"/>
</dbReference>
<dbReference type="OrthoDB" id="9758038at2"/>
<dbReference type="PANTHER" id="PTHR47320">
    <property type="entry name" value="BIFUNCTIONAL URIDYLYLTRANSFERASE/URIDYLYL-REMOVING ENZYME"/>
    <property type="match status" value="1"/>
</dbReference>
<accession>A0A060NPU2</accession>
<evidence type="ECO:0000256" key="1">
    <source>
        <dbReference type="ARBA" id="ARBA00022679"/>
    </source>
</evidence>
<organism evidence="10 11">
    <name type="scientific">Serpentinimonas maccroryi</name>
    <dbReference type="NCBI Taxonomy" id="1458426"/>
    <lineage>
        <taxon>Bacteria</taxon>
        <taxon>Pseudomonadati</taxon>
        <taxon>Pseudomonadota</taxon>
        <taxon>Betaproteobacteria</taxon>
        <taxon>Burkholderiales</taxon>
        <taxon>Comamonadaceae</taxon>
        <taxon>Serpentinimonas</taxon>
    </lineage>
</organism>
<dbReference type="SUPFAM" id="SSF55021">
    <property type="entry name" value="ACT-like"/>
    <property type="match status" value="2"/>
</dbReference>
<evidence type="ECO:0000313" key="10">
    <source>
        <dbReference type="EMBL" id="BAO83350.1"/>
    </source>
</evidence>
<feature type="domain" description="ACT" evidence="8">
    <location>
        <begin position="838"/>
        <end position="908"/>
    </location>
</feature>
<dbReference type="RefSeq" id="WP_045535682.1">
    <property type="nucleotide sequence ID" value="NZ_AP014569.1"/>
</dbReference>
<dbReference type="Proteomes" id="UP000066014">
    <property type="component" value="Chromosome"/>
</dbReference>
<dbReference type="PROSITE" id="PS51671">
    <property type="entry name" value="ACT"/>
    <property type="match status" value="2"/>
</dbReference>
<proteinExistence type="inferred from homology"/>
<comment type="cofactor">
    <cofactor evidence="7">
        <name>Mg(2+)</name>
        <dbReference type="ChEBI" id="CHEBI:18420"/>
    </cofactor>
</comment>
<dbReference type="InterPro" id="IPR043519">
    <property type="entry name" value="NT_sf"/>
</dbReference>
<dbReference type="EMBL" id="AP014569">
    <property type="protein sequence ID" value="BAO83350.1"/>
    <property type="molecule type" value="Genomic_DNA"/>
</dbReference>
<dbReference type="CDD" id="cd00077">
    <property type="entry name" value="HDc"/>
    <property type="match status" value="1"/>
</dbReference>
<dbReference type="InterPro" id="IPR006674">
    <property type="entry name" value="HD_domain"/>
</dbReference>
<dbReference type="Gene3D" id="1.10.3210.10">
    <property type="entry name" value="Hypothetical protein af1432"/>
    <property type="match status" value="1"/>
</dbReference>
<gene>
    <name evidence="7" type="primary">glnD</name>
    <name evidence="10" type="ORF">SMCB_1122</name>
</gene>
<dbReference type="InterPro" id="IPR013546">
    <property type="entry name" value="PII_UdlTrfase/GS_AdlTrfase"/>
</dbReference>
<dbReference type="HOGENOM" id="CLU_012833_0_0_4"/>
<dbReference type="PROSITE" id="PS51831">
    <property type="entry name" value="HD"/>
    <property type="match status" value="1"/>
</dbReference>
<dbReference type="KEGG" id="cbab:SMCB_1122"/>
<feature type="region of interest" description="Uridylyltransferase" evidence="7">
    <location>
        <begin position="1"/>
        <end position="351"/>
    </location>
</feature>
<dbReference type="InterPro" id="IPR045865">
    <property type="entry name" value="ACT-like_dom_sf"/>
</dbReference>
<dbReference type="EC" id="2.7.7.59" evidence="7"/>
<dbReference type="Pfam" id="PF01966">
    <property type="entry name" value="HD"/>
    <property type="match status" value="1"/>
</dbReference>
<protein>
    <recommendedName>
        <fullName evidence="7">Bifunctional uridylyltransferase/uridylyl-removing enzyme</fullName>
        <shortName evidence="7">UTase/UR</shortName>
    </recommendedName>
    <alternativeName>
        <fullName evidence="7">Bifunctional [protein-PII] modification enzyme</fullName>
    </alternativeName>
    <alternativeName>
        <fullName evidence="7">Bifunctional nitrogen sensor protein</fullName>
    </alternativeName>
    <domain>
        <recommendedName>
            <fullName evidence="7">[Protein-PII] uridylyltransferase</fullName>
            <shortName evidence="7">PII uridylyltransferase</shortName>
            <shortName evidence="7">UTase</shortName>
            <ecNumber evidence="7">2.7.7.59</ecNumber>
        </recommendedName>
    </domain>
    <domain>
        <recommendedName>
            <fullName evidence="7">[Protein-PII]-UMP uridylyl-removing enzyme</fullName>
            <shortName evidence="7">UR</shortName>
            <ecNumber evidence="7">3.1.4.-</ecNumber>
        </recommendedName>
    </domain>
</protein>